<dbReference type="AlphaFoldDB" id="A0A1X9YSQ9"/>
<dbReference type="Pfam" id="PF20240">
    <property type="entry name" value="DUF6597"/>
    <property type="match status" value="1"/>
</dbReference>
<reference evidence="3" key="1">
    <citation type="submission" date="2017-05" db="EMBL/GenBank/DDBJ databases">
        <authorList>
            <person name="Ray J."/>
            <person name="Price M."/>
            <person name="Deutschbauer A."/>
        </authorList>
    </citation>
    <scope>NUCLEOTIDE SEQUENCE [LARGE SCALE GENOMIC DNA]</scope>
    <source>
        <strain evidence="3">DSM 19842</strain>
    </source>
</reference>
<proteinExistence type="predicted"/>
<name>A0A1X9YSQ9_9BACT</name>
<dbReference type="RefSeq" id="WP_025607013.1">
    <property type="nucleotide sequence ID" value="NZ_CP021235.1"/>
</dbReference>
<accession>A0A1X9YSQ9</accession>
<dbReference type="EMBL" id="CP021235">
    <property type="protein sequence ID" value="ARS35854.1"/>
    <property type="molecule type" value="Genomic_DNA"/>
</dbReference>
<dbReference type="OrthoDB" id="635259at2"/>
<dbReference type="InterPro" id="IPR046532">
    <property type="entry name" value="DUF6597"/>
</dbReference>
<evidence type="ECO:0000313" key="2">
    <source>
        <dbReference type="EMBL" id="ARS35854.1"/>
    </source>
</evidence>
<dbReference type="STRING" id="709015.GCA_000472485_02143"/>
<evidence type="ECO:0000313" key="3">
    <source>
        <dbReference type="Proteomes" id="UP000266292"/>
    </source>
</evidence>
<feature type="domain" description="DUF6597" evidence="1">
    <location>
        <begin position="5"/>
        <end position="99"/>
    </location>
</feature>
<evidence type="ECO:0000259" key="1">
    <source>
        <dbReference type="Pfam" id="PF20240"/>
    </source>
</evidence>
<sequence length="249" mass="29191">MIYREFVPNSMIHDYVKCYWQFDNSTNKEFEFTILPDGCFDLIISLDNHSVQSISLTGLWTKQIDVLIAPNTFLFAVRFKLLAAEYLLQLTISKLLNTELVLQNDFWQLDSLHFKDKEAVVEVLNNLLLSKLGNGKGIDSRKQNLFNLLYDSNGNLTVEEYSKNVSWPSRQINRYFNERFGLSLKAYSNILRCFASYRHIKNGQLYPQQNYFDQSHFIKQIVKHTGQNPSELHQNKNDRFLQLATMVEK</sequence>
<organism evidence="2 3">
    <name type="scientific">Pontibacter actiniarum</name>
    <dbReference type="NCBI Taxonomy" id="323450"/>
    <lineage>
        <taxon>Bacteria</taxon>
        <taxon>Pseudomonadati</taxon>
        <taxon>Bacteroidota</taxon>
        <taxon>Cytophagia</taxon>
        <taxon>Cytophagales</taxon>
        <taxon>Hymenobacteraceae</taxon>
        <taxon>Pontibacter</taxon>
    </lineage>
</organism>
<dbReference type="Gene3D" id="1.10.10.60">
    <property type="entry name" value="Homeodomain-like"/>
    <property type="match status" value="1"/>
</dbReference>
<gene>
    <name evidence="2" type="ORF">CA264_10620</name>
</gene>
<protein>
    <recommendedName>
        <fullName evidence="1">DUF6597 domain-containing protein</fullName>
    </recommendedName>
</protein>
<keyword evidence="3" id="KW-1185">Reference proteome</keyword>
<dbReference type="KEGG" id="pact:CA264_10620"/>
<dbReference type="Proteomes" id="UP000266292">
    <property type="component" value="Chromosome"/>
</dbReference>